<accession>A0ABS2HQI5</accession>
<evidence type="ECO:0000313" key="5">
    <source>
        <dbReference type="Proteomes" id="UP000809621"/>
    </source>
</evidence>
<feature type="domain" description="N-acetyltransferase" evidence="3">
    <location>
        <begin position="1"/>
        <end position="131"/>
    </location>
</feature>
<evidence type="ECO:0000256" key="2">
    <source>
        <dbReference type="ARBA" id="ARBA00023315"/>
    </source>
</evidence>
<dbReference type="Gene3D" id="3.40.630.30">
    <property type="match status" value="1"/>
</dbReference>
<dbReference type="Proteomes" id="UP000809621">
    <property type="component" value="Unassembled WGS sequence"/>
</dbReference>
<dbReference type="InterPro" id="IPR000182">
    <property type="entry name" value="GNAT_dom"/>
</dbReference>
<dbReference type="Pfam" id="PF13508">
    <property type="entry name" value="Acetyltransf_7"/>
    <property type="match status" value="1"/>
</dbReference>
<dbReference type="PROSITE" id="PS51186">
    <property type="entry name" value="GNAT"/>
    <property type="match status" value="1"/>
</dbReference>
<gene>
    <name evidence="4" type="ORF">JQC93_18140</name>
</gene>
<dbReference type="RefSeq" id="WP_205159764.1">
    <property type="nucleotide sequence ID" value="NZ_JAFEUM010000009.1"/>
</dbReference>
<sequence>MTKPQYQVTFQKVDPIKYPLIKRFYKEHYPSTKIKPTDSVIAAIHSGQIVGVVRFKPIGEDFLLTGMAVSRECRLNGVGRQLLTHCTEHYLNSNYYCFALSHLDSFYMSSGFSQIEPSLLPNDLKVLFNRYSRNGKGLTAMRYRTN</sequence>
<keyword evidence="5" id="KW-1185">Reference proteome</keyword>
<keyword evidence="2" id="KW-0012">Acyltransferase</keyword>
<evidence type="ECO:0000259" key="3">
    <source>
        <dbReference type="PROSITE" id="PS51186"/>
    </source>
</evidence>
<dbReference type="SUPFAM" id="SSF55729">
    <property type="entry name" value="Acyl-CoA N-acyltransferases (Nat)"/>
    <property type="match status" value="1"/>
</dbReference>
<protein>
    <submittedName>
        <fullName evidence="4">GNAT family N-acetyltransferase</fullName>
    </submittedName>
</protein>
<reference evidence="4 5" key="1">
    <citation type="submission" date="2021-02" db="EMBL/GenBank/DDBJ databases">
        <authorList>
            <person name="Park J.-S."/>
        </authorList>
    </citation>
    <scope>NUCLEOTIDE SEQUENCE [LARGE SCALE GENOMIC DNA]</scope>
    <source>
        <strain evidence="4 5">188UL20-2</strain>
    </source>
</reference>
<keyword evidence="1" id="KW-0808">Transferase</keyword>
<dbReference type="PANTHER" id="PTHR43800:SF1">
    <property type="entry name" value="PEPTIDYL-LYSINE N-ACETYLTRANSFERASE YJAB"/>
    <property type="match status" value="1"/>
</dbReference>
<dbReference type="InterPro" id="IPR016181">
    <property type="entry name" value="Acyl_CoA_acyltransferase"/>
</dbReference>
<dbReference type="PANTHER" id="PTHR43800">
    <property type="entry name" value="PEPTIDYL-LYSINE N-ACETYLTRANSFERASE YJAB"/>
    <property type="match status" value="1"/>
</dbReference>
<name>A0ABS2HQI5_9VIBR</name>
<organism evidence="4 5">
    <name type="scientific">Vibrio ulleungensis</name>
    <dbReference type="NCBI Taxonomy" id="2807619"/>
    <lineage>
        <taxon>Bacteria</taxon>
        <taxon>Pseudomonadati</taxon>
        <taxon>Pseudomonadota</taxon>
        <taxon>Gammaproteobacteria</taxon>
        <taxon>Vibrionales</taxon>
        <taxon>Vibrionaceae</taxon>
        <taxon>Vibrio</taxon>
    </lineage>
</organism>
<dbReference type="CDD" id="cd04301">
    <property type="entry name" value="NAT_SF"/>
    <property type="match status" value="1"/>
</dbReference>
<evidence type="ECO:0000256" key="1">
    <source>
        <dbReference type="ARBA" id="ARBA00022679"/>
    </source>
</evidence>
<proteinExistence type="predicted"/>
<comment type="caution">
    <text evidence="4">The sequence shown here is derived from an EMBL/GenBank/DDBJ whole genome shotgun (WGS) entry which is preliminary data.</text>
</comment>
<dbReference type="EMBL" id="JAFEUM010000009">
    <property type="protein sequence ID" value="MBM7038309.1"/>
    <property type="molecule type" value="Genomic_DNA"/>
</dbReference>
<evidence type="ECO:0000313" key="4">
    <source>
        <dbReference type="EMBL" id="MBM7038309.1"/>
    </source>
</evidence>